<dbReference type="RefSeq" id="WP_247815161.1">
    <property type="nucleotide sequence ID" value="NZ_JAKRKC020000001.1"/>
</dbReference>
<protein>
    <submittedName>
        <fullName evidence="3">DUF305 domain-containing protein</fullName>
    </submittedName>
</protein>
<dbReference type="Gene3D" id="1.20.1260.10">
    <property type="match status" value="1"/>
</dbReference>
<feature type="domain" description="DUF305" evidence="2">
    <location>
        <begin position="87"/>
        <end position="196"/>
    </location>
</feature>
<evidence type="ECO:0000313" key="3">
    <source>
        <dbReference type="EMBL" id="MCK2213087.1"/>
    </source>
</evidence>
<dbReference type="Proteomes" id="UP001317259">
    <property type="component" value="Unassembled WGS sequence"/>
</dbReference>
<dbReference type="InterPro" id="IPR012347">
    <property type="entry name" value="Ferritin-like"/>
</dbReference>
<sequence>MRRRRAAGLAAPARAGGRRCSGSGCWRRSRCCSPAAARRTAPPGRRPRRPASTRPTWPGCNWPRRCTRGRCRCSRSPLPVPAARRSRTWPDGWRRSTSEGRERLRALLARTGVAGAANPHAGHDMPGMPTAADLEALEGLRGAGFDRRFAALLRAYLGQLVLVADGERRSGQAADVRALAAAMSRAHAAELGSLAAAAR</sequence>
<dbReference type="EMBL" id="JAKRKC020000001">
    <property type="protein sequence ID" value="MCK2213087.1"/>
    <property type="molecule type" value="Genomic_DNA"/>
</dbReference>
<proteinExistence type="predicted"/>
<evidence type="ECO:0000256" key="1">
    <source>
        <dbReference type="SAM" id="MobiDB-lite"/>
    </source>
</evidence>
<feature type="region of interest" description="Disordered" evidence="1">
    <location>
        <begin position="36"/>
        <end position="56"/>
    </location>
</feature>
<evidence type="ECO:0000313" key="4">
    <source>
        <dbReference type="Proteomes" id="UP001317259"/>
    </source>
</evidence>
<dbReference type="InterPro" id="IPR005183">
    <property type="entry name" value="DUF305_CopM-like"/>
</dbReference>
<gene>
    <name evidence="3" type="ORF">MF672_004635</name>
</gene>
<evidence type="ECO:0000259" key="2">
    <source>
        <dbReference type="Pfam" id="PF03713"/>
    </source>
</evidence>
<dbReference type="Pfam" id="PF03713">
    <property type="entry name" value="DUF305"/>
    <property type="match status" value="1"/>
</dbReference>
<accession>A0ABT0FL82</accession>
<comment type="caution">
    <text evidence="3">The sequence shown here is derived from an EMBL/GenBank/DDBJ whole genome shotgun (WGS) entry which is preliminary data.</text>
</comment>
<organism evidence="3 4">
    <name type="scientific">Actinomadura luzonensis</name>
    <dbReference type="NCBI Taxonomy" id="2805427"/>
    <lineage>
        <taxon>Bacteria</taxon>
        <taxon>Bacillati</taxon>
        <taxon>Actinomycetota</taxon>
        <taxon>Actinomycetes</taxon>
        <taxon>Streptosporangiales</taxon>
        <taxon>Thermomonosporaceae</taxon>
        <taxon>Actinomadura</taxon>
    </lineage>
</organism>
<keyword evidence="4" id="KW-1185">Reference proteome</keyword>
<name>A0ABT0FL82_9ACTN</name>
<reference evidence="3 4" key="1">
    <citation type="submission" date="2022-04" db="EMBL/GenBank/DDBJ databases">
        <title>Genome draft of Actinomadura sp. ATCC 31491.</title>
        <authorList>
            <person name="Shi X."/>
            <person name="Du Y."/>
        </authorList>
    </citation>
    <scope>NUCLEOTIDE SEQUENCE [LARGE SCALE GENOMIC DNA]</scope>
    <source>
        <strain evidence="3 4">ATCC 31491</strain>
    </source>
</reference>